<keyword evidence="5" id="KW-1133">Transmembrane helix</keyword>
<proteinExistence type="inferred from homology"/>
<comment type="caution">
    <text evidence="8">The sequence shown here is derived from an EMBL/GenBank/DDBJ whole genome shotgun (WGS) entry which is preliminary data.</text>
</comment>
<evidence type="ECO:0000256" key="3">
    <source>
        <dbReference type="ARBA" id="ARBA00023295"/>
    </source>
</evidence>
<feature type="chain" id="PRO_5022040073" evidence="6">
    <location>
        <begin position="34"/>
        <end position="430"/>
    </location>
</feature>
<dbReference type="Pfam" id="PF02156">
    <property type="entry name" value="Glyco_hydro_26"/>
    <property type="match status" value="1"/>
</dbReference>
<evidence type="ECO:0000259" key="7">
    <source>
        <dbReference type="PROSITE" id="PS51764"/>
    </source>
</evidence>
<comment type="similarity">
    <text evidence="1 4">Belongs to the glycosyl hydrolase 26 family.</text>
</comment>
<organism evidence="8 9">
    <name type="scientific">Rhodotorula toruloides</name>
    <name type="common">Yeast</name>
    <name type="synonym">Rhodosporidium toruloides</name>
    <dbReference type="NCBI Taxonomy" id="5286"/>
    <lineage>
        <taxon>Eukaryota</taxon>
        <taxon>Fungi</taxon>
        <taxon>Dikarya</taxon>
        <taxon>Basidiomycota</taxon>
        <taxon>Pucciniomycotina</taxon>
        <taxon>Microbotryomycetes</taxon>
        <taxon>Sporidiobolales</taxon>
        <taxon>Sporidiobolaceae</taxon>
        <taxon>Rhodotorula</taxon>
    </lineage>
</organism>
<dbReference type="SUPFAM" id="SSF51445">
    <property type="entry name" value="(Trans)glycosidases"/>
    <property type="match status" value="1"/>
</dbReference>
<evidence type="ECO:0000256" key="1">
    <source>
        <dbReference type="ARBA" id="ARBA00007754"/>
    </source>
</evidence>
<evidence type="ECO:0000313" key="9">
    <source>
        <dbReference type="Proteomes" id="UP000321518"/>
    </source>
</evidence>
<feature type="transmembrane region" description="Helical" evidence="5">
    <location>
        <begin position="410"/>
        <end position="429"/>
    </location>
</feature>
<dbReference type="Gene3D" id="3.20.20.80">
    <property type="entry name" value="Glycosidases"/>
    <property type="match status" value="1"/>
</dbReference>
<sequence>MPSSRDPRRTASPPSTVLSFLILALSAVLPSLGAPTDPLPLRPLSGLPSNGLSSSGIALGFLPFWSLEGPTEICSALGSCAAVWGDYWNASPSSYNFEQASYHIDEVERVVKGDVKGVYAPAVLFSGRMNEWTEEMSQSLAQTVRGINRRGVKVWLRWCFEMNGGWMSYGLQPSDYVNTWRSVTNAIRAATNETYMLWSPNLWTGNVDDPVQGYTPYWPGENFVDIVGLSFYSFGPQKSINKPPSSSLFRDSFSPFYNLFSPSSSNPLKLTQSYPLIISETSAPYYYLIPPSSRFYTQAGDTDLRAPYPNLSTYEPALAHPPYEKSDDELYSKASWLVQMVGNATAQRFPNLKAVTWFNYLKKGNGTAEVIADFRFVGGNKTVEGWLRQNLGNQTAYEQGYTGGGRRLEATGAFAGAVVVVLVAVLVCAV</sequence>
<dbReference type="GO" id="GO:0016985">
    <property type="term" value="F:mannan endo-1,4-beta-mannosidase activity"/>
    <property type="evidence" value="ECO:0007669"/>
    <property type="project" value="InterPro"/>
</dbReference>
<gene>
    <name evidence="8" type="ORF">Rt10032_c13g4998</name>
</gene>
<evidence type="ECO:0000256" key="5">
    <source>
        <dbReference type="SAM" id="Phobius"/>
    </source>
</evidence>
<dbReference type="InterPro" id="IPR017853">
    <property type="entry name" value="GH"/>
</dbReference>
<keyword evidence="5" id="KW-0812">Transmembrane</keyword>
<evidence type="ECO:0000313" key="8">
    <source>
        <dbReference type="EMBL" id="GEM10981.1"/>
    </source>
</evidence>
<dbReference type="PROSITE" id="PS51764">
    <property type="entry name" value="GH26"/>
    <property type="match status" value="1"/>
</dbReference>
<name>A0A511KKT5_RHOTO</name>
<evidence type="ECO:0000256" key="2">
    <source>
        <dbReference type="ARBA" id="ARBA00022801"/>
    </source>
</evidence>
<keyword evidence="2 4" id="KW-0378">Hydrolase</keyword>
<dbReference type="EMBL" id="BJWK01000013">
    <property type="protein sequence ID" value="GEM10981.1"/>
    <property type="molecule type" value="Genomic_DNA"/>
</dbReference>
<dbReference type="PANTHER" id="PTHR40079:SF6">
    <property type="entry name" value="GH26 DOMAIN-CONTAINING PROTEIN"/>
    <property type="match status" value="1"/>
</dbReference>
<feature type="signal peptide" evidence="6">
    <location>
        <begin position="1"/>
        <end position="33"/>
    </location>
</feature>
<accession>A0A511KKT5</accession>
<keyword evidence="6" id="KW-0732">Signal</keyword>
<dbReference type="Proteomes" id="UP000321518">
    <property type="component" value="Unassembled WGS sequence"/>
</dbReference>
<feature type="active site" description="Nucleophile" evidence="4">
    <location>
        <position position="280"/>
    </location>
</feature>
<dbReference type="InterPro" id="IPR022790">
    <property type="entry name" value="GH26_dom"/>
</dbReference>
<keyword evidence="5" id="KW-0472">Membrane</keyword>
<dbReference type="GO" id="GO:0006080">
    <property type="term" value="P:substituted mannan metabolic process"/>
    <property type="evidence" value="ECO:0007669"/>
    <property type="project" value="InterPro"/>
</dbReference>
<keyword evidence="3 4" id="KW-0326">Glycosidase</keyword>
<evidence type="ECO:0000256" key="6">
    <source>
        <dbReference type="SAM" id="SignalP"/>
    </source>
</evidence>
<dbReference type="PANTHER" id="PTHR40079">
    <property type="entry name" value="MANNAN ENDO-1,4-BETA-MANNOSIDASE E-RELATED"/>
    <property type="match status" value="1"/>
</dbReference>
<feature type="domain" description="GH26" evidence="7">
    <location>
        <begin position="34"/>
        <end position="386"/>
    </location>
</feature>
<dbReference type="OrthoDB" id="428177at2759"/>
<reference evidence="8 9" key="1">
    <citation type="submission" date="2019-07" db="EMBL/GenBank/DDBJ databases">
        <title>Rhodotorula toruloides NBRC10032 genome sequencing.</title>
        <authorList>
            <person name="Shida Y."/>
            <person name="Takaku H."/>
            <person name="Ogasawara W."/>
            <person name="Mori K."/>
        </authorList>
    </citation>
    <scope>NUCLEOTIDE SEQUENCE [LARGE SCALE GENOMIC DNA]</scope>
    <source>
        <strain evidence="8 9">NBRC10032</strain>
    </source>
</reference>
<dbReference type="InterPro" id="IPR000805">
    <property type="entry name" value="Glyco_hydro_26"/>
</dbReference>
<protein>
    <submittedName>
        <fullName evidence="8">Glycoside hydrolase family 26 protein</fullName>
    </submittedName>
</protein>
<evidence type="ECO:0000256" key="4">
    <source>
        <dbReference type="PROSITE-ProRule" id="PRU01100"/>
    </source>
</evidence>
<feature type="active site" description="Proton donor" evidence="4">
    <location>
        <position position="161"/>
    </location>
</feature>
<dbReference type="AlphaFoldDB" id="A0A511KKT5"/>